<dbReference type="NCBIfam" id="NF033429">
    <property type="entry name" value="ImuA_translesion"/>
    <property type="match status" value="1"/>
</dbReference>
<accession>A0A2S5KXX0</accession>
<dbReference type="OrthoDB" id="9811176at2"/>
<dbReference type="InterPro" id="IPR047610">
    <property type="entry name" value="ImuA_translesion"/>
</dbReference>
<dbReference type="Proteomes" id="UP000238196">
    <property type="component" value="Unassembled WGS sequence"/>
</dbReference>
<dbReference type="AlphaFoldDB" id="A0A2S5KXX0"/>
<dbReference type="SUPFAM" id="SSF52540">
    <property type="entry name" value="P-loop containing nucleoside triphosphate hydrolases"/>
    <property type="match status" value="1"/>
</dbReference>
<protein>
    <submittedName>
        <fullName evidence="2">Recombinase RecA</fullName>
    </submittedName>
</protein>
<dbReference type="PANTHER" id="PTHR35369">
    <property type="entry name" value="BLR3025 PROTEIN-RELATED"/>
    <property type="match status" value="1"/>
</dbReference>
<comment type="caution">
    <text evidence="2">The sequence shown here is derived from an EMBL/GenBank/DDBJ whole genome shotgun (WGS) entry which is preliminary data.</text>
</comment>
<dbReference type="Gene3D" id="3.40.50.300">
    <property type="entry name" value="P-loop containing nucleotide triphosphate hydrolases"/>
    <property type="match status" value="1"/>
</dbReference>
<gene>
    <name evidence="2" type="ORF">C4K68_00115</name>
</gene>
<dbReference type="InterPro" id="IPR027417">
    <property type="entry name" value="P-loop_NTPase"/>
</dbReference>
<organism evidence="2 3">
    <name type="scientific">Proteobacteria bacterium 228</name>
    <dbReference type="NCBI Taxonomy" id="2083153"/>
    <lineage>
        <taxon>Bacteria</taxon>
        <taxon>Pseudomonadati</taxon>
        <taxon>Pseudomonadota</taxon>
    </lineage>
</organism>
<dbReference type="GO" id="GO:0006281">
    <property type="term" value="P:DNA repair"/>
    <property type="evidence" value="ECO:0007669"/>
    <property type="project" value="TreeGrafter"/>
</dbReference>
<proteinExistence type="predicted"/>
<dbReference type="PIRSF" id="PIRSF037290">
    <property type="entry name" value="UCP037290"/>
    <property type="match status" value="1"/>
</dbReference>
<evidence type="ECO:0000313" key="3">
    <source>
        <dbReference type="Proteomes" id="UP000238196"/>
    </source>
</evidence>
<dbReference type="InterPro" id="IPR017166">
    <property type="entry name" value="UCP037290"/>
</dbReference>
<reference evidence="2 3" key="1">
    <citation type="submission" date="2018-02" db="EMBL/GenBank/DDBJ databases">
        <title>novel marine gammaproteobacteria from coastal saline agro ecosystem.</title>
        <authorList>
            <person name="Krishnan R."/>
            <person name="Ramesh Kumar N."/>
        </authorList>
    </citation>
    <scope>NUCLEOTIDE SEQUENCE [LARGE SCALE GENOMIC DNA]</scope>
    <source>
        <strain evidence="2 3">228</strain>
    </source>
</reference>
<dbReference type="InterPro" id="IPR050356">
    <property type="entry name" value="SulA_CellDiv_inhibitor"/>
</dbReference>
<dbReference type="PANTHER" id="PTHR35369:SF3">
    <property type="entry name" value="TRANSLESION DNA SYNTHESIS-ASSOCIATED PROTEIN IMUA"/>
    <property type="match status" value="1"/>
</dbReference>
<name>A0A2S5KXX0_9PROT</name>
<keyword evidence="1" id="KW-0227">DNA damage</keyword>
<dbReference type="EMBL" id="PRLP01000001">
    <property type="protein sequence ID" value="PPC79359.1"/>
    <property type="molecule type" value="Genomic_DNA"/>
</dbReference>
<evidence type="ECO:0000313" key="2">
    <source>
        <dbReference type="EMBL" id="PPC79359.1"/>
    </source>
</evidence>
<sequence length="225" mass="25093">MNTLLSYLENHHLIWRGRHPRGAADTQSSGYAVLDEYLQGGFPSHDVIEIDSPCGIGELRLLLPYLQQQETPRLLVFIAPPGLLSAELLLAAGIDLQQVLVLQPESDKDALWAAEQCLKSGSSHGVVMWHKQLDVHQLKRLQLAAQEGRASLFLFRTAQRIKVSLPVALSLQLRPHAQGLRVRINKRRGGWAEQPFTLDMSSHWPELACAPVPDNLLYLPVARAI</sequence>
<evidence type="ECO:0000256" key="1">
    <source>
        <dbReference type="ARBA" id="ARBA00022763"/>
    </source>
</evidence>